<evidence type="ECO:0000256" key="4">
    <source>
        <dbReference type="ARBA" id="ARBA00022638"/>
    </source>
</evidence>
<dbReference type="GO" id="GO:0042742">
    <property type="term" value="P:defense response to bacterium"/>
    <property type="evidence" value="ECO:0007669"/>
    <property type="project" value="UniProtKB-KW"/>
</dbReference>
<dbReference type="Gene3D" id="1.10.530.40">
    <property type="match status" value="1"/>
</dbReference>
<sequence>MTNLRRDIETPDYYALQPQGRAQLFDKVYMGIVKETQDDKHMGRLKVWIPEICGGDGQDSDTWLQMNYCSPFAGATSVYKNKPNSQNYSDSQISYGMWFVPPDIENQVICMFINGDASKGIWIGCMYQWNMNNMVPGIAGDLGAPSAPVVEYNKRNTYSGDPDTTTRPEYAPLRDGLLAQGLLNDPVRGVTTTSARRNNPINNAYGFLTPGGNQVVFDDDPNNQFIRLRTQHGAQVLVNDNTGCVYMNSVDGKNWVELSAGGEIDVYAQADISIRTGGSLNLRADLDINIEAGRSIFMVARDEAQAAAPDISILLDVTDATNLIIGKPAYTYQGQWQSSATGQISNASVVFNDGLIVEFRRNIDNAFNLISYTVSGVNTAIQLTPTPTKLNTNGGGLIKMAAAQDFHASSQKNMYITSQKEMHRASGSNMFDTAYGNFDRKAGGYIHDTTSGDFGVLSAGNFVLSAPRVDVNGPSAPSAKIATPATTPVSLSQKDMQIITEGEFRYVLINTIMPRLPYHEPYTGHDARTFGLNGNVEQSPAGSSPPLLSGQIIAGQTKPLDIIGSPKAGMPPGRYIGEGYDDKGQPIYKYVGSGTDLAAAGSYSISSNLVEFVKRHEGLKASVYLDPKGLPTVGYGHLLTAAENASKTILIGGINVPLTRPLTQTECDTLLSQDLYHDGVVHIQRQVKVPLTQAQFDALVSFVFNVGSGKLANSTLLKQLNQGNYADVPPELMQWTGIPVLKGLVTRREAEASMFQGRYPKNA</sequence>
<evidence type="ECO:0000256" key="10">
    <source>
        <dbReference type="HAMAP-Rule" id="MF_04110"/>
    </source>
</evidence>
<dbReference type="InterPro" id="IPR033907">
    <property type="entry name" value="Endolysin_autolysin"/>
</dbReference>
<keyword evidence="2 10" id="KW-0929">Antimicrobial</keyword>
<protein>
    <recommendedName>
        <fullName evidence="10">Endolysin</fullName>
        <ecNumber evidence="10">3.2.1.17</ecNumber>
    </recommendedName>
    <alternativeName>
        <fullName evidence="10">Lysis protein</fullName>
    </alternativeName>
    <alternativeName>
        <fullName evidence="10">Lysozyme</fullName>
    </alternativeName>
    <alternativeName>
        <fullName evidence="10">Muramidase</fullName>
    </alternativeName>
</protein>
<dbReference type="GO" id="GO:0009253">
    <property type="term" value="P:peptidoglycan catabolic process"/>
    <property type="evidence" value="ECO:0007669"/>
    <property type="project" value="UniProtKB-UniRule"/>
</dbReference>
<evidence type="ECO:0000313" key="12">
    <source>
        <dbReference type="EMBL" id="CAB4123127.1"/>
    </source>
</evidence>
<dbReference type="InterPro" id="IPR002196">
    <property type="entry name" value="Glyco_hydro_24"/>
</dbReference>
<evidence type="ECO:0000256" key="9">
    <source>
        <dbReference type="ARBA" id="ARBA00023295"/>
    </source>
</evidence>
<comment type="similarity">
    <text evidence="10 11">Belongs to the glycosyl hydrolase 24 family.</text>
</comment>
<keyword evidence="5 10" id="KW-0378">Hydrolase</keyword>
<dbReference type="EMBL" id="LR796167">
    <property type="protein sequence ID" value="CAB4123127.1"/>
    <property type="molecule type" value="Genomic_DNA"/>
</dbReference>
<name>A0A6J5KQM7_9CAUD</name>
<evidence type="ECO:0000256" key="11">
    <source>
        <dbReference type="RuleBase" id="RU003788"/>
    </source>
</evidence>
<dbReference type="InterPro" id="IPR023347">
    <property type="entry name" value="Lysozyme_dom_sf"/>
</dbReference>
<keyword evidence="6 10" id="KW-0204">Cytolysis</keyword>
<accession>A0A6J5KQM7</accession>
<evidence type="ECO:0000256" key="8">
    <source>
        <dbReference type="ARBA" id="ARBA00023200"/>
    </source>
</evidence>
<evidence type="ECO:0000256" key="3">
    <source>
        <dbReference type="ARBA" id="ARBA00022612"/>
    </source>
</evidence>
<dbReference type="GO" id="GO:0044659">
    <property type="term" value="P:viral release from host cell by cytolysis"/>
    <property type="evidence" value="ECO:0007669"/>
    <property type="project" value="UniProtKB-UniRule"/>
</dbReference>
<keyword evidence="4 10" id="KW-0081">Bacteriolytic enzyme</keyword>
<dbReference type="GO" id="GO:0030430">
    <property type="term" value="C:host cell cytoplasm"/>
    <property type="evidence" value="ECO:0007669"/>
    <property type="project" value="UniProtKB-SubCell"/>
</dbReference>
<gene>
    <name evidence="12" type="ORF">UFOVP29_286</name>
</gene>
<keyword evidence="7 10" id="KW-0578">Host cell lysis by virus</keyword>
<dbReference type="SUPFAM" id="SSF53955">
    <property type="entry name" value="Lysozyme-like"/>
    <property type="match status" value="1"/>
</dbReference>
<dbReference type="Pfam" id="PF00959">
    <property type="entry name" value="Phage_lysozyme"/>
    <property type="match status" value="1"/>
</dbReference>
<evidence type="ECO:0000256" key="2">
    <source>
        <dbReference type="ARBA" id="ARBA00022529"/>
    </source>
</evidence>
<keyword evidence="8 10" id="KW-1035">Host cytoplasm</keyword>
<evidence type="ECO:0000256" key="7">
    <source>
        <dbReference type="ARBA" id="ARBA00023142"/>
    </source>
</evidence>
<evidence type="ECO:0000256" key="1">
    <source>
        <dbReference type="ARBA" id="ARBA00000632"/>
    </source>
</evidence>
<comment type="subcellular location">
    <subcellularLocation>
        <location evidence="10">Host cytoplasm</location>
    </subcellularLocation>
    <text evidence="10">The endolysin is cytoplasmic, but can reach the periplasmic space with the help of the holins which disrupt the host cell membrane.</text>
</comment>
<comment type="function">
    <text evidence="10">Endolysin with lysozyme activity that degrades host peptidoglycans and participates with the holin and spanin proteins in the sequential events which lead to the programmed host cell lysis releasing the mature viral particles. Once the holin has permeabilized the host cell membrane, the endolysin can reach the periplasm and break down the peptidoglycan layer.</text>
</comment>
<feature type="active site" description="Proton donor/acceptor" evidence="10">
    <location>
        <position position="626"/>
    </location>
</feature>
<dbReference type="GO" id="GO:0003796">
    <property type="term" value="F:lysozyme activity"/>
    <property type="evidence" value="ECO:0007669"/>
    <property type="project" value="UniProtKB-UniRule"/>
</dbReference>
<proteinExistence type="inferred from homology"/>
<dbReference type="HAMAP" id="MF_04110">
    <property type="entry name" value="ENDOLYSIN_T4"/>
    <property type="match status" value="1"/>
</dbReference>
<dbReference type="PANTHER" id="PTHR38107">
    <property type="match status" value="1"/>
</dbReference>
<evidence type="ECO:0000256" key="5">
    <source>
        <dbReference type="ARBA" id="ARBA00022801"/>
    </source>
</evidence>
<keyword evidence="9 10" id="KW-0326">Glycosidase</keyword>
<dbReference type="EC" id="3.2.1.17" evidence="10"/>
<feature type="active site" description="Proton donor/acceptor" evidence="10">
    <location>
        <position position="617"/>
    </location>
</feature>
<dbReference type="SUPFAM" id="SSF69349">
    <property type="entry name" value="Phage fibre proteins"/>
    <property type="match status" value="1"/>
</dbReference>
<comment type="catalytic activity">
    <reaction evidence="1 10 11">
        <text>Hydrolysis of (1-&gt;4)-beta-linkages between N-acetylmuramic acid and N-acetyl-D-glucosamine residues in a peptidoglycan and between N-acetyl-D-glucosamine residues in chitodextrins.</text>
        <dbReference type="EC" id="3.2.1.17"/>
    </reaction>
</comment>
<organism evidence="12">
    <name type="scientific">uncultured Caudovirales phage</name>
    <dbReference type="NCBI Taxonomy" id="2100421"/>
    <lineage>
        <taxon>Viruses</taxon>
        <taxon>Duplodnaviria</taxon>
        <taxon>Heunggongvirae</taxon>
        <taxon>Uroviricota</taxon>
        <taxon>Caudoviricetes</taxon>
        <taxon>Peduoviridae</taxon>
        <taxon>Maltschvirus</taxon>
        <taxon>Maltschvirus maltsch</taxon>
    </lineage>
</organism>
<dbReference type="InterPro" id="IPR051018">
    <property type="entry name" value="Bacteriophage_GH24"/>
</dbReference>
<dbReference type="CDD" id="cd00737">
    <property type="entry name" value="lyz_endolysin_autolysin"/>
    <property type="match status" value="1"/>
</dbReference>
<dbReference type="PANTHER" id="PTHR38107:SF3">
    <property type="entry name" value="LYSOZYME RRRD-RELATED"/>
    <property type="match status" value="1"/>
</dbReference>
<reference evidence="12" key="1">
    <citation type="submission" date="2020-04" db="EMBL/GenBank/DDBJ databases">
        <authorList>
            <person name="Chiriac C."/>
            <person name="Salcher M."/>
            <person name="Ghai R."/>
            <person name="Kavagutti S V."/>
        </authorList>
    </citation>
    <scope>NUCLEOTIDE SEQUENCE</scope>
</reference>
<evidence type="ECO:0000256" key="6">
    <source>
        <dbReference type="ARBA" id="ARBA00022852"/>
    </source>
</evidence>
<dbReference type="InterPro" id="IPR034690">
    <property type="entry name" value="Endolysin_T4_type"/>
</dbReference>
<keyword evidence="3 10" id="KW-1188">Viral release from host cell</keyword>
<dbReference type="InterPro" id="IPR023346">
    <property type="entry name" value="Lysozyme-like_dom_sf"/>
</dbReference>
<dbReference type="GO" id="GO:0016998">
    <property type="term" value="P:cell wall macromolecule catabolic process"/>
    <property type="evidence" value="ECO:0007669"/>
    <property type="project" value="InterPro"/>
</dbReference>